<evidence type="ECO:0000313" key="3">
    <source>
        <dbReference type="EMBL" id="AEI12316.1"/>
    </source>
</evidence>
<evidence type="ECO:0000256" key="2">
    <source>
        <dbReference type="SAM" id="Phobius"/>
    </source>
</evidence>
<dbReference type="KEGG" id="cga:Celgi_1809"/>
<evidence type="ECO:0008006" key="5">
    <source>
        <dbReference type="Google" id="ProtNLM"/>
    </source>
</evidence>
<dbReference type="Proteomes" id="UP000000485">
    <property type="component" value="Chromosome"/>
</dbReference>
<organism evidence="3 4">
    <name type="scientific">Cellulomonas gilvus (strain ATCC 13127 / NRRL B-14078)</name>
    <name type="common">Cellvibrio gilvus</name>
    <dbReference type="NCBI Taxonomy" id="593907"/>
    <lineage>
        <taxon>Bacteria</taxon>
        <taxon>Bacillati</taxon>
        <taxon>Actinomycetota</taxon>
        <taxon>Actinomycetes</taxon>
        <taxon>Micrococcales</taxon>
        <taxon>Cellulomonadaceae</taxon>
        <taxon>Cellulomonas</taxon>
    </lineage>
</organism>
<protein>
    <recommendedName>
        <fullName evidence="5">Prepilin-type N-terminal cleavage/methylation domain-containing protein</fullName>
    </recommendedName>
</protein>
<accession>F8A6W2</accession>
<dbReference type="EMBL" id="CP002665">
    <property type="protein sequence ID" value="AEI12316.1"/>
    <property type="molecule type" value="Genomic_DNA"/>
</dbReference>
<feature type="transmembrane region" description="Helical" evidence="2">
    <location>
        <begin position="31"/>
        <end position="55"/>
    </location>
</feature>
<dbReference type="NCBIfam" id="TIGR02532">
    <property type="entry name" value="IV_pilin_GFxxxE"/>
    <property type="match status" value="1"/>
</dbReference>
<name>F8A6W2_CELGA</name>
<dbReference type="eggNOG" id="COG2165">
    <property type="taxonomic scope" value="Bacteria"/>
</dbReference>
<dbReference type="HOGENOM" id="CLU_745329_0_0_11"/>
<dbReference type="STRING" id="593907.Celgi_1809"/>
<sequence>MAQAVRRPLRRKAQDMIEGASRRRAHADEGFSMVELTVAMLVLGVLSMAIIGLVLQTQSMSESNRSRIAAANLAARELDIVREEFTRNSGAPIAVADQGVVVNPHQLTGQTAGQPLRVDGTAYTVRRTSAWNITGNGVSACEGGAMVKYPTLRVQVEVTWKDMGAVAPVTTVAALAPKKDDKVAGTTGYVAVKVTDALGQPNPGRRVVVFSATESRSGLTDSSGCAVVQVNPGASGTMYSARMSDAGLVDITGDPEPEKVVGLVERGKLNNNASFAYDRAMSLRIHFVDTAGDLVADSVMDGQPYTVVASEYAGASGGRMLVADGAVVTLTGLWPTQYGAYFGTLPPPGGYDTVAPGGPGVPTIEVEVPTP</sequence>
<keyword evidence="4" id="KW-1185">Reference proteome</keyword>
<reference evidence="4" key="1">
    <citation type="submission" date="2011-04" db="EMBL/GenBank/DDBJ databases">
        <title>Complete sequence of Cellvibrio gilvus ATCC 13127.</title>
        <authorList>
            <person name="Lucas S."/>
            <person name="Han J."/>
            <person name="Lapidus A."/>
            <person name="Cheng J.-F."/>
            <person name="Goodwin L."/>
            <person name="Pitluck S."/>
            <person name="Peters L."/>
            <person name="Munk A."/>
            <person name="Detter J.C."/>
            <person name="Han C."/>
            <person name="Tapia R."/>
            <person name="Land M."/>
            <person name="Hauser L."/>
            <person name="Kyrpides N."/>
            <person name="Ivanova N."/>
            <person name="Ovchinnikova G."/>
            <person name="Pagani I."/>
            <person name="Mead D."/>
            <person name="Brumm P."/>
            <person name="Woyke T."/>
        </authorList>
    </citation>
    <scope>NUCLEOTIDE SEQUENCE [LARGE SCALE GENOMIC DNA]</scope>
    <source>
        <strain evidence="4">ATCC 13127 / NRRL B-14078</strain>
    </source>
</reference>
<gene>
    <name evidence="3" type="ordered locus">Celgi_1809</name>
</gene>
<dbReference type="InterPro" id="IPR012902">
    <property type="entry name" value="N_methyl_site"/>
</dbReference>
<evidence type="ECO:0000256" key="1">
    <source>
        <dbReference type="SAM" id="MobiDB-lite"/>
    </source>
</evidence>
<proteinExistence type="predicted"/>
<dbReference type="AlphaFoldDB" id="F8A6W2"/>
<keyword evidence="2" id="KW-0812">Transmembrane</keyword>
<feature type="region of interest" description="Disordered" evidence="1">
    <location>
        <begin position="1"/>
        <end position="22"/>
    </location>
</feature>
<keyword evidence="2" id="KW-0472">Membrane</keyword>
<keyword evidence="2" id="KW-1133">Transmembrane helix</keyword>
<evidence type="ECO:0000313" key="4">
    <source>
        <dbReference type="Proteomes" id="UP000000485"/>
    </source>
</evidence>